<evidence type="ECO:0000256" key="8">
    <source>
        <dbReference type="ARBA" id="ARBA00023049"/>
    </source>
</evidence>
<comment type="catalytic activity">
    <reaction evidence="1">
        <text>Release of any N-terminal amino acid, including proline, that is linked to proline, even from a dipeptide or tripeptide.</text>
        <dbReference type="EC" id="3.4.11.9"/>
    </reaction>
</comment>
<dbReference type="GO" id="GO:0004177">
    <property type="term" value="F:aminopeptidase activity"/>
    <property type="evidence" value="ECO:0007669"/>
    <property type="project" value="UniProtKB-KW"/>
</dbReference>
<keyword evidence="7" id="KW-0378">Hydrolase</keyword>
<evidence type="ECO:0000313" key="11">
    <source>
        <dbReference type="EMBL" id="MFC6633314.1"/>
    </source>
</evidence>
<dbReference type="InterPro" id="IPR007865">
    <property type="entry name" value="Aminopep_P_N"/>
</dbReference>
<dbReference type="EC" id="3.4.11.9" evidence="4"/>
<dbReference type="Pfam" id="PF05195">
    <property type="entry name" value="AMP_N"/>
    <property type="match status" value="1"/>
</dbReference>
<evidence type="ECO:0000256" key="7">
    <source>
        <dbReference type="ARBA" id="ARBA00022801"/>
    </source>
</evidence>
<keyword evidence="6" id="KW-0479">Metal-binding</keyword>
<dbReference type="SUPFAM" id="SSF55920">
    <property type="entry name" value="Creatinase/aminopeptidase"/>
    <property type="match status" value="1"/>
</dbReference>
<dbReference type="CDD" id="cd01087">
    <property type="entry name" value="Prolidase"/>
    <property type="match status" value="1"/>
</dbReference>
<keyword evidence="11" id="KW-0031">Aminopeptidase</keyword>
<evidence type="ECO:0000256" key="4">
    <source>
        <dbReference type="ARBA" id="ARBA00012574"/>
    </source>
</evidence>
<dbReference type="SMART" id="SM01011">
    <property type="entry name" value="AMP_N"/>
    <property type="match status" value="1"/>
</dbReference>
<gene>
    <name evidence="11" type="ORF">ACFQBM_08485</name>
</gene>
<evidence type="ECO:0000256" key="6">
    <source>
        <dbReference type="ARBA" id="ARBA00022723"/>
    </source>
</evidence>
<evidence type="ECO:0000256" key="3">
    <source>
        <dbReference type="ARBA" id="ARBA00008766"/>
    </source>
</evidence>
<proteinExistence type="inferred from homology"/>
<dbReference type="RefSeq" id="WP_193189213.1">
    <property type="nucleotide sequence ID" value="NZ_JACZFR010000003.1"/>
</dbReference>
<dbReference type="SUPFAM" id="SSF53092">
    <property type="entry name" value="Creatinase/prolidase N-terminal domain"/>
    <property type="match status" value="1"/>
</dbReference>
<dbReference type="Gene3D" id="3.90.230.10">
    <property type="entry name" value="Creatinase/methionine aminopeptidase superfamily"/>
    <property type="match status" value="1"/>
</dbReference>
<comment type="cofactor">
    <cofactor evidence="2">
        <name>Mn(2+)</name>
        <dbReference type="ChEBI" id="CHEBI:29035"/>
    </cofactor>
</comment>
<dbReference type="PANTHER" id="PTHR43226">
    <property type="entry name" value="XAA-PRO AMINOPEPTIDASE 3"/>
    <property type="match status" value="1"/>
</dbReference>
<dbReference type="InterPro" id="IPR000994">
    <property type="entry name" value="Pept_M24"/>
</dbReference>
<dbReference type="Proteomes" id="UP001596425">
    <property type="component" value="Unassembled WGS sequence"/>
</dbReference>
<keyword evidence="5" id="KW-0645">Protease</keyword>
<comment type="similarity">
    <text evidence="3">Belongs to the peptidase M24B family.</text>
</comment>
<dbReference type="InterPro" id="IPR036005">
    <property type="entry name" value="Creatinase/aminopeptidase-like"/>
</dbReference>
<dbReference type="Gene3D" id="3.40.350.10">
    <property type="entry name" value="Creatinase/prolidase N-terminal domain"/>
    <property type="match status" value="1"/>
</dbReference>
<dbReference type="InterPro" id="IPR052433">
    <property type="entry name" value="X-Pro_dipept-like"/>
</dbReference>
<evidence type="ECO:0000256" key="5">
    <source>
        <dbReference type="ARBA" id="ARBA00022670"/>
    </source>
</evidence>
<accession>A0ABW1YKR4</accession>
<keyword evidence="9" id="KW-0464">Manganese</keyword>
<dbReference type="PANTHER" id="PTHR43226:SF4">
    <property type="entry name" value="XAA-PRO AMINOPEPTIDASE 3"/>
    <property type="match status" value="1"/>
</dbReference>
<dbReference type="Pfam" id="PF00557">
    <property type="entry name" value="Peptidase_M24"/>
    <property type="match status" value="1"/>
</dbReference>
<reference evidence="12" key="1">
    <citation type="journal article" date="2019" name="Int. J. Syst. Evol. Microbiol.">
        <title>The Global Catalogue of Microorganisms (GCM) 10K type strain sequencing project: providing services to taxonomists for standard genome sequencing and annotation.</title>
        <authorList>
            <consortium name="The Broad Institute Genomics Platform"/>
            <consortium name="The Broad Institute Genome Sequencing Center for Infectious Disease"/>
            <person name="Wu L."/>
            <person name="Ma J."/>
        </authorList>
    </citation>
    <scope>NUCLEOTIDE SEQUENCE [LARGE SCALE GENOMIC DNA]</scope>
    <source>
        <strain evidence="12">CGMCC 1.13718</strain>
    </source>
</reference>
<protein>
    <recommendedName>
        <fullName evidence="4">Xaa-Pro aminopeptidase</fullName>
        <ecNumber evidence="4">3.4.11.9</ecNumber>
    </recommendedName>
</protein>
<dbReference type="EMBL" id="JBHSVR010000001">
    <property type="protein sequence ID" value="MFC6633314.1"/>
    <property type="molecule type" value="Genomic_DNA"/>
</dbReference>
<sequence length="461" mass="51013">MADSRSAAVRIARAAPAGIARSEYARRRARLIAGLAADSLAIVPAAREQLRSRDTYFPFRQDSDFLYLTGFSEPEALLVLVPGRPQGEALLFCRERDAEKEMWDGPRLGPERAAEECGLCDAFPIGDLDDILPGLLEGRARIYFTMGRFPQLDRRLQSYLQAIDAAPGSGGSPEMVDLDHLLHDLRLYKSARELRLMARAAEISAEAHRRAMARCRPGLYEYQLEAEILHTFVAAGAREPAYPTIVGGGRNALVMHYCSNSAPLKNGDLVLVDAGCEFRGYAADVTRTYPVNGRFSGAQKALYEIVLAGQLAAIEQIQSGNHWDQPHLASVEVITRGLVDLGLLRGEVDGLIESGAYRRFYMHRAGHWLGMDVHDAGDYRVHGQWRQLEAGMAMTVEPGIYMAADDEQVPEKFRGIGIRIEDDVALTREGPQVLSSAAPKTIADIEYTMREGQDLVQEELW</sequence>
<evidence type="ECO:0000256" key="1">
    <source>
        <dbReference type="ARBA" id="ARBA00001424"/>
    </source>
</evidence>
<name>A0ABW1YKR4_9GAMM</name>
<comment type="caution">
    <text evidence="11">The sequence shown here is derived from an EMBL/GenBank/DDBJ whole genome shotgun (WGS) entry which is preliminary data.</text>
</comment>
<evidence type="ECO:0000313" key="12">
    <source>
        <dbReference type="Proteomes" id="UP001596425"/>
    </source>
</evidence>
<evidence type="ECO:0000256" key="2">
    <source>
        <dbReference type="ARBA" id="ARBA00001936"/>
    </source>
</evidence>
<feature type="domain" description="Aminopeptidase P N-terminal" evidence="10">
    <location>
        <begin position="19"/>
        <end position="153"/>
    </location>
</feature>
<keyword evidence="8" id="KW-0482">Metalloprotease</keyword>
<organism evidence="11 12">
    <name type="scientific">Microbulbifer taiwanensis</name>
    <dbReference type="NCBI Taxonomy" id="986746"/>
    <lineage>
        <taxon>Bacteria</taxon>
        <taxon>Pseudomonadati</taxon>
        <taxon>Pseudomonadota</taxon>
        <taxon>Gammaproteobacteria</taxon>
        <taxon>Cellvibrionales</taxon>
        <taxon>Microbulbiferaceae</taxon>
        <taxon>Microbulbifer</taxon>
    </lineage>
</organism>
<dbReference type="InterPro" id="IPR029149">
    <property type="entry name" value="Creatin/AminoP/Spt16_N"/>
</dbReference>
<evidence type="ECO:0000256" key="9">
    <source>
        <dbReference type="ARBA" id="ARBA00023211"/>
    </source>
</evidence>
<keyword evidence="12" id="KW-1185">Reference proteome</keyword>
<evidence type="ECO:0000259" key="10">
    <source>
        <dbReference type="SMART" id="SM01011"/>
    </source>
</evidence>